<evidence type="ECO:0000313" key="6">
    <source>
        <dbReference type="Proteomes" id="UP000291144"/>
    </source>
</evidence>
<feature type="region of interest" description="Disordered" evidence="3">
    <location>
        <begin position="1"/>
        <end position="56"/>
    </location>
</feature>
<keyword evidence="6" id="KW-1185">Reference proteome</keyword>
<evidence type="ECO:0000313" key="5">
    <source>
        <dbReference type="EMBL" id="TCC56524.1"/>
    </source>
</evidence>
<gene>
    <name evidence="5" type="ORF">E0H73_33145</name>
</gene>
<dbReference type="PANTHER" id="PTHR43046">
    <property type="entry name" value="GDP-MANNOSE MANNOSYL HYDROLASE"/>
    <property type="match status" value="1"/>
</dbReference>
<comment type="caution">
    <text evidence="5">The sequence shown here is derived from an EMBL/GenBank/DDBJ whole genome shotgun (WGS) entry which is preliminary data.</text>
</comment>
<feature type="region of interest" description="Disordered" evidence="3">
    <location>
        <begin position="68"/>
        <end position="88"/>
    </location>
</feature>
<dbReference type="GO" id="GO:0016787">
    <property type="term" value="F:hydrolase activity"/>
    <property type="evidence" value="ECO:0007669"/>
    <property type="project" value="UniProtKB-KW"/>
</dbReference>
<dbReference type="AlphaFoldDB" id="A0A4R0KBW1"/>
<feature type="compositionally biased region" description="Low complexity" evidence="3">
    <location>
        <begin position="1"/>
        <end position="13"/>
    </location>
</feature>
<dbReference type="PANTHER" id="PTHR43046:SF14">
    <property type="entry name" value="MUTT_NUDIX FAMILY PROTEIN"/>
    <property type="match status" value="1"/>
</dbReference>
<evidence type="ECO:0000256" key="2">
    <source>
        <dbReference type="ARBA" id="ARBA00022801"/>
    </source>
</evidence>
<dbReference type="Pfam" id="PF00293">
    <property type="entry name" value="NUDIX"/>
    <property type="match status" value="1"/>
</dbReference>
<dbReference type="CDD" id="cd04688">
    <property type="entry name" value="NUDIX_Hydrolase"/>
    <property type="match status" value="1"/>
</dbReference>
<dbReference type="InterPro" id="IPR015797">
    <property type="entry name" value="NUDIX_hydrolase-like_dom_sf"/>
</dbReference>
<evidence type="ECO:0000256" key="3">
    <source>
        <dbReference type="SAM" id="MobiDB-lite"/>
    </source>
</evidence>
<accession>A0A4R0KBW1</accession>
<evidence type="ECO:0000256" key="1">
    <source>
        <dbReference type="ARBA" id="ARBA00001946"/>
    </source>
</evidence>
<keyword evidence="2" id="KW-0378">Hydrolase</keyword>
<dbReference type="InterPro" id="IPR000086">
    <property type="entry name" value="NUDIX_hydrolase_dom"/>
</dbReference>
<dbReference type="OrthoDB" id="9804442at2"/>
<evidence type="ECO:0000259" key="4">
    <source>
        <dbReference type="PROSITE" id="PS51462"/>
    </source>
</evidence>
<comment type="cofactor">
    <cofactor evidence="1">
        <name>Mg(2+)</name>
        <dbReference type="ChEBI" id="CHEBI:18420"/>
    </cofactor>
</comment>
<dbReference type="PROSITE" id="PS51462">
    <property type="entry name" value="NUDIX"/>
    <property type="match status" value="1"/>
</dbReference>
<name>A0A4R0KBW1_9ACTN</name>
<organism evidence="5 6">
    <name type="scientific">Kribbella pittospori</name>
    <dbReference type="NCBI Taxonomy" id="722689"/>
    <lineage>
        <taxon>Bacteria</taxon>
        <taxon>Bacillati</taxon>
        <taxon>Actinomycetota</taxon>
        <taxon>Actinomycetes</taxon>
        <taxon>Propionibacteriales</taxon>
        <taxon>Kribbellaceae</taxon>
        <taxon>Kribbella</taxon>
    </lineage>
</organism>
<sequence length="266" mass="29324">MGWGDARAGSVRRGVGGDVRRDVGPRRTGVSLAAARAQGSGRHRPRGLPPTQVGGPGRVLRLALLDRRPYGHRRPGREPQGPRRRPPRFHLRGALTVDAQQAGWAGQPEDIACVGPDGDFKLRAGAIVRDRDRILLCAVDDLDGWFLPGGKVAYGETAADAAVRELREEMQLELTVGELRLVTEDMLTLNGTLHQEVCFYYEFAWPDSLSPDAAQDTVELAHSFRWVRRADLGGVDLLPPQIRDHLMEDPTELRHLSIDRRSSDAG</sequence>
<dbReference type="Gene3D" id="3.90.79.10">
    <property type="entry name" value="Nucleoside Triphosphate Pyrophosphohydrolase"/>
    <property type="match status" value="1"/>
</dbReference>
<dbReference type="SUPFAM" id="SSF55811">
    <property type="entry name" value="Nudix"/>
    <property type="match status" value="1"/>
</dbReference>
<reference evidence="5 6" key="1">
    <citation type="submission" date="2019-02" db="EMBL/GenBank/DDBJ databases">
        <title>Kribbella capetownensis sp. nov. and Kribbella speibonae sp. nov., isolated from soil.</title>
        <authorList>
            <person name="Curtis S.M."/>
            <person name="Norton I."/>
            <person name="Everest G.J."/>
            <person name="Meyers P.R."/>
        </authorList>
    </citation>
    <scope>NUCLEOTIDE SEQUENCE [LARGE SCALE GENOMIC DNA]</scope>
    <source>
        <strain evidence="5 6">NRRL B-24813</strain>
    </source>
</reference>
<proteinExistence type="predicted"/>
<dbReference type="Proteomes" id="UP000291144">
    <property type="component" value="Unassembled WGS sequence"/>
</dbReference>
<dbReference type="EMBL" id="SJKB01000012">
    <property type="protein sequence ID" value="TCC56524.1"/>
    <property type="molecule type" value="Genomic_DNA"/>
</dbReference>
<protein>
    <submittedName>
        <fullName evidence="5">NUDIX domain-containing protein</fullName>
    </submittedName>
</protein>
<feature type="domain" description="Nudix hydrolase" evidence="4">
    <location>
        <begin position="119"/>
        <end position="251"/>
    </location>
</feature>